<dbReference type="Proteomes" id="UP000245252">
    <property type="component" value="Unassembled WGS sequence"/>
</dbReference>
<accession>A0A2U2DFN7</accession>
<evidence type="ECO:0000313" key="2">
    <source>
        <dbReference type="Proteomes" id="UP000245252"/>
    </source>
</evidence>
<sequence>MTDAPLPLLNWQRLVEIDRLAKRREELCQRIAKLKPHAHQRVALEERIRQVTLQQMQLENQLQGRRQ</sequence>
<keyword evidence="2" id="KW-1185">Reference proteome</keyword>
<dbReference type="EMBL" id="QFBC01000034">
    <property type="protein sequence ID" value="PWE52135.1"/>
    <property type="molecule type" value="Genomic_DNA"/>
</dbReference>
<comment type="caution">
    <text evidence="1">The sequence shown here is derived from an EMBL/GenBank/DDBJ whole genome shotgun (WGS) entry which is preliminary data.</text>
</comment>
<reference evidence="1 2" key="1">
    <citation type="submission" date="2018-05" db="EMBL/GenBank/DDBJ databases">
        <title>The draft genome of strain NS-104.</title>
        <authorList>
            <person name="Hang P."/>
            <person name="Jiang J."/>
        </authorList>
    </citation>
    <scope>NUCLEOTIDE SEQUENCE [LARGE SCALE GENOMIC DNA]</scope>
    <source>
        <strain evidence="1 2">NS-104</strain>
    </source>
</reference>
<evidence type="ECO:0000313" key="1">
    <source>
        <dbReference type="EMBL" id="PWE52135.1"/>
    </source>
</evidence>
<name>A0A2U2DFN7_9HYPH</name>
<organism evidence="1 2">
    <name type="scientific">Metarhizobium album</name>
    <dbReference type="NCBI Taxonomy" id="2182425"/>
    <lineage>
        <taxon>Bacteria</taxon>
        <taxon>Pseudomonadati</taxon>
        <taxon>Pseudomonadota</taxon>
        <taxon>Alphaproteobacteria</taxon>
        <taxon>Hyphomicrobiales</taxon>
        <taxon>Rhizobiaceae</taxon>
        <taxon>Metarhizobium</taxon>
    </lineage>
</organism>
<gene>
    <name evidence="1" type="ORF">DEM27_32565</name>
</gene>
<protein>
    <submittedName>
        <fullName evidence="1">Uncharacterized protein</fullName>
    </submittedName>
</protein>
<dbReference type="RefSeq" id="WP_109462381.1">
    <property type="nucleotide sequence ID" value="NZ_QFBC01000034.1"/>
</dbReference>
<dbReference type="OrthoDB" id="8455010at2"/>
<dbReference type="AlphaFoldDB" id="A0A2U2DFN7"/>
<proteinExistence type="predicted"/>